<gene>
    <name evidence="4" type="primary">kdsB</name>
    <name evidence="4" type="ORF">FDW42_01095</name>
    <name evidence="5" type="ORF">FVD16_07795</name>
</gene>
<evidence type="ECO:0000313" key="6">
    <source>
        <dbReference type="Proteomes" id="UP000306813"/>
    </source>
</evidence>
<comment type="caution">
    <text evidence="4">The sequence shown here is derived from an EMBL/GenBank/DDBJ whole genome shotgun (WGS) entry which is preliminary data.</text>
</comment>
<dbReference type="PANTHER" id="PTHR42866">
    <property type="entry name" value="3-DEOXY-MANNO-OCTULOSONATE CYTIDYLYLTRANSFERASE"/>
    <property type="match status" value="1"/>
</dbReference>
<evidence type="ECO:0000313" key="4">
    <source>
        <dbReference type="EMBL" id="TNB58826.1"/>
    </source>
</evidence>
<dbReference type="InterPro" id="IPR003329">
    <property type="entry name" value="Cytidylyl_trans"/>
</dbReference>
<dbReference type="Proteomes" id="UP000321317">
    <property type="component" value="Unassembled WGS sequence"/>
</dbReference>
<name>A0AAX2UKU8_9BACT</name>
<dbReference type="Gene3D" id="3.90.550.10">
    <property type="entry name" value="Spore Coat Polysaccharide Biosynthesis Protein SpsA, Chain A"/>
    <property type="match status" value="1"/>
</dbReference>
<protein>
    <submittedName>
        <fullName evidence="4">3-deoxy-manno-octulosonate cytidylyltransferase</fullName>
        <ecNumber evidence="4">2.7.7.38</ecNumber>
    </submittedName>
</protein>
<dbReference type="PANTHER" id="PTHR42866:SF2">
    <property type="entry name" value="3-DEOXY-MANNO-OCTULOSONATE CYTIDYLYLTRANSFERASE, MITOCHONDRIAL"/>
    <property type="match status" value="1"/>
</dbReference>
<sequence>MIIIPARLKSTRFEEKILCDIKGVPMFIATAKKATLVDEVCIAVDDEKVLEIAKNQGFKAVLTSKTHESGTDRINETCQILKLKDEEIIINVQADEPFIEVENLFRFKKFSEKCLDKEAFMASCFKKINPEQAKDANLVKVLCDKFGFALYFSRAKIPFERETYKEEFKGHLGIYAYSVRALREFCAFESSSLEKAEKLEQLRALENGKKIKMLEISTQSMGIDTKEDYEKALKLYVGE</sequence>
<evidence type="ECO:0000256" key="2">
    <source>
        <dbReference type="ARBA" id="ARBA00022695"/>
    </source>
</evidence>
<organism evidence="4 6">
    <name type="scientific">Campylobacter helveticus</name>
    <dbReference type="NCBI Taxonomy" id="28898"/>
    <lineage>
        <taxon>Bacteria</taxon>
        <taxon>Pseudomonadati</taxon>
        <taxon>Campylobacterota</taxon>
        <taxon>Epsilonproteobacteria</taxon>
        <taxon>Campylobacterales</taxon>
        <taxon>Campylobacteraceae</taxon>
        <taxon>Campylobacter</taxon>
    </lineage>
</organism>
<dbReference type="GO" id="GO:0008690">
    <property type="term" value="F:3-deoxy-manno-octulosonate cytidylyltransferase activity"/>
    <property type="evidence" value="ECO:0007669"/>
    <property type="project" value="UniProtKB-EC"/>
</dbReference>
<dbReference type="CDD" id="cd02517">
    <property type="entry name" value="CMP-KDO-Synthetase"/>
    <property type="match status" value="1"/>
</dbReference>
<accession>A0AAX2UKU8</accession>
<dbReference type="InterPro" id="IPR029044">
    <property type="entry name" value="Nucleotide-diphossugar_trans"/>
</dbReference>
<keyword evidence="2 4" id="KW-0548">Nucleotidyltransferase</keyword>
<dbReference type="EC" id="2.7.7.38" evidence="4"/>
<keyword evidence="1 4" id="KW-0808">Transferase</keyword>
<dbReference type="RefSeq" id="WP_082200351.1">
    <property type="nucleotide sequence ID" value="NZ_CAUWMG010000001.1"/>
</dbReference>
<keyword evidence="7" id="KW-1185">Reference proteome</keyword>
<dbReference type="NCBIfam" id="NF003952">
    <property type="entry name" value="PRK05450.1-5"/>
    <property type="match status" value="1"/>
</dbReference>
<dbReference type="EMBL" id="VDBS01000012">
    <property type="protein sequence ID" value="TNB58826.1"/>
    <property type="molecule type" value="Genomic_DNA"/>
</dbReference>
<keyword evidence="3" id="KW-0448">Lipopolysaccharide biosynthesis</keyword>
<dbReference type="GO" id="GO:0005829">
    <property type="term" value="C:cytosol"/>
    <property type="evidence" value="ECO:0007669"/>
    <property type="project" value="TreeGrafter"/>
</dbReference>
<dbReference type="InterPro" id="IPR004528">
    <property type="entry name" value="KdsB"/>
</dbReference>
<dbReference type="Proteomes" id="UP000306813">
    <property type="component" value="Unassembled WGS sequence"/>
</dbReference>
<dbReference type="GeneID" id="52037335"/>
<evidence type="ECO:0000256" key="3">
    <source>
        <dbReference type="ARBA" id="ARBA00022985"/>
    </source>
</evidence>
<dbReference type="SUPFAM" id="SSF53448">
    <property type="entry name" value="Nucleotide-diphospho-sugar transferases"/>
    <property type="match status" value="1"/>
</dbReference>
<evidence type="ECO:0000256" key="1">
    <source>
        <dbReference type="ARBA" id="ARBA00022679"/>
    </source>
</evidence>
<dbReference type="AlphaFoldDB" id="A0AAX2UKU8"/>
<evidence type="ECO:0000313" key="5">
    <source>
        <dbReference type="EMBL" id="TXK56295.1"/>
    </source>
</evidence>
<dbReference type="KEGG" id="chv:CHELV3228_1431"/>
<evidence type="ECO:0000313" key="7">
    <source>
        <dbReference type="Proteomes" id="UP000321317"/>
    </source>
</evidence>
<proteinExistence type="predicted"/>
<dbReference type="EMBL" id="VRMA01000063">
    <property type="protein sequence ID" value="TXK56295.1"/>
    <property type="molecule type" value="Genomic_DNA"/>
</dbReference>
<dbReference type="GO" id="GO:0009103">
    <property type="term" value="P:lipopolysaccharide biosynthetic process"/>
    <property type="evidence" value="ECO:0007669"/>
    <property type="project" value="UniProtKB-KW"/>
</dbReference>
<reference evidence="5 7" key="2">
    <citation type="submission" date="2019-08" db="EMBL/GenBank/DDBJ databases">
        <title>Rapid identification of Enteric Bacteria from Whole Genome Sequences (WGS) using Average Nucleotide Identity (ANI).</title>
        <authorList>
            <person name="Lane C."/>
        </authorList>
    </citation>
    <scope>NUCLEOTIDE SEQUENCE [LARGE SCALE GENOMIC DNA]</scope>
    <source>
        <strain evidence="5 7">D4984</strain>
    </source>
</reference>
<dbReference type="NCBIfam" id="TIGR00466">
    <property type="entry name" value="kdsB"/>
    <property type="match status" value="1"/>
</dbReference>
<dbReference type="Pfam" id="PF02348">
    <property type="entry name" value="CTP_transf_3"/>
    <property type="match status" value="1"/>
</dbReference>
<reference evidence="4 6" key="1">
    <citation type="submission" date="2019-05" db="EMBL/GenBank/DDBJ databases">
        <title>Draft genomes of eight strains of Campylobacter helveticus isolated from cats and a dog in New Zealand.</title>
        <authorList>
            <person name="Bojanic K."/>
            <person name="Midwinter A.C."/>
            <person name="Biggs P.J."/>
            <person name="Acke E."/>
            <person name="Cornelius A.J."/>
            <person name="Marshall J.C."/>
        </authorList>
    </citation>
    <scope>NUCLEOTIDE SEQUENCE [LARGE SCALE GENOMIC DNA]</scope>
    <source>
        <strain evidence="4 6">ACP123b</strain>
    </source>
</reference>